<dbReference type="InterPro" id="IPR032705">
    <property type="entry name" value="ORC4_C"/>
</dbReference>
<comment type="subcellular location">
    <subcellularLocation>
        <location evidence="1">Nucleus</location>
    </subcellularLocation>
</comment>
<dbReference type="InterPro" id="IPR003593">
    <property type="entry name" value="AAA+_ATPase"/>
</dbReference>
<dbReference type="GO" id="GO:0005664">
    <property type="term" value="C:nuclear origin of replication recognition complex"/>
    <property type="evidence" value="ECO:0007669"/>
    <property type="project" value="TreeGrafter"/>
</dbReference>
<keyword evidence="6" id="KW-0238">DNA-binding</keyword>
<dbReference type="FunCoup" id="A0A482WTT8">
    <property type="interactions" value="2154"/>
</dbReference>
<evidence type="ECO:0000256" key="8">
    <source>
        <dbReference type="ARBA" id="ARBA00046777"/>
    </source>
</evidence>
<dbReference type="SMART" id="SM00382">
    <property type="entry name" value="AAA"/>
    <property type="match status" value="1"/>
</dbReference>
<dbReference type="Pfam" id="PF00004">
    <property type="entry name" value="AAA"/>
    <property type="match status" value="1"/>
</dbReference>
<evidence type="ECO:0000256" key="1">
    <source>
        <dbReference type="ARBA" id="ARBA00004123"/>
    </source>
</evidence>
<dbReference type="InterPro" id="IPR000504">
    <property type="entry name" value="RRM_dom"/>
</dbReference>
<sequence>MATGSDFVMIAGDYNNEAQAFLEKGAEVIIRMRGLPYDCTADEVLEFFARGDNACTVMGGTDGVLFVKKPDGQATGVAFVLFAEDEVAPKALSKHRQFIRSRYIELFRITYAEVQQILNRSMDPKTLKVTPAPLLALPALPQPMPLLPQHVVISGTRKDCIRLRGLPHEAQLENILEFLGEHAKNIVVQGVHMVYTEGQPSGEAFIQMDCQLSAFITAQLKHHRYMFLGKNLHYIEVLQCSGDDMSMLLTDNYPAPAAVSPVAKTLLSPGRLTKMPSHSKNGSAPAVHLCRRILKERISSLRVLDDLDSELSQIAFLMERTINASESDSVLIIGPPGCGKTMLVNEALEKLKASCDKDKYICVHLNGLIHTDDNLALKDIIHQMNVVFDGNKVTSSFSENLQLLLHSLRNGEDKISKAVIFVLEEFHLFCAHRNQTLLYNLFDTVQSTRGVCVIGLTSRLDVAEMLEKRVKSRYSHRQILLLQPATIEKRIQLFKKLLRLSSDRSRNNIDSVYRDKWNKNIDSLAADNRVIRCIQRQLELDGSESRFRSFLMLLVSQLDEDCPIITSDVIHNTHNRISSDDKVTLLEGLSVLEMCLIIAMSHQNEIYDGDPFNFEMIANRYMKFASQNSSIQIMQRPVLLKAFERIKHLELISAVSSTGRNSHKEFQLFNFLLTKEQVSAAVSRYSGMPTDVAQWASSCLM</sequence>
<dbReference type="STRING" id="195883.A0A482WTT8"/>
<dbReference type="Pfam" id="PF00076">
    <property type="entry name" value="RRM_1"/>
    <property type="match status" value="1"/>
</dbReference>
<keyword evidence="4" id="KW-0235">DNA replication</keyword>
<reference evidence="11 12" key="1">
    <citation type="journal article" date="2017" name="Gigascience">
        <title>Genome sequence of the small brown planthopper, Laodelphax striatellus.</title>
        <authorList>
            <person name="Zhu J."/>
            <person name="Jiang F."/>
            <person name="Wang X."/>
            <person name="Yang P."/>
            <person name="Bao Y."/>
            <person name="Zhao W."/>
            <person name="Wang W."/>
            <person name="Lu H."/>
            <person name="Wang Q."/>
            <person name="Cui N."/>
            <person name="Li J."/>
            <person name="Chen X."/>
            <person name="Luo L."/>
            <person name="Yu J."/>
            <person name="Kang L."/>
            <person name="Cui F."/>
        </authorList>
    </citation>
    <scope>NUCLEOTIDE SEQUENCE [LARGE SCALE GENOMIC DNA]</scope>
    <source>
        <strain evidence="11">Lst14</strain>
    </source>
</reference>
<dbReference type="InterPro" id="IPR012677">
    <property type="entry name" value="Nucleotide-bd_a/b_plait_sf"/>
</dbReference>
<proteinExistence type="inferred from homology"/>
<dbReference type="PROSITE" id="PS50102">
    <property type="entry name" value="RRM"/>
    <property type="match status" value="1"/>
</dbReference>
<dbReference type="SMR" id="A0A482WTT8"/>
<dbReference type="GO" id="GO:0003723">
    <property type="term" value="F:RNA binding"/>
    <property type="evidence" value="ECO:0007669"/>
    <property type="project" value="UniProtKB-UniRule"/>
</dbReference>
<gene>
    <name evidence="11" type="ORF">LSTR_LSTR004713</name>
</gene>
<dbReference type="Gene3D" id="3.30.70.330">
    <property type="match status" value="2"/>
</dbReference>
<evidence type="ECO:0000256" key="4">
    <source>
        <dbReference type="ARBA" id="ARBA00022705"/>
    </source>
</evidence>
<dbReference type="InParanoid" id="A0A482WTT8"/>
<protein>
    <recommendedName>
        <fullName evidence="3">Origin recognition complex subunit 4</fullName>
    </recommendedName>
</protein>
<dbReference type="SUPFAM" id="SSF54928">
    <property type="entry name" value="RNA-binding domain, RBD"/>
    <property type="match status" value="2"/>
</dbReference>
<evidence type="ECO:0000256" key="5">
    <source>
        <dbReference type="ARBA" id="ARBA00022884"/>
    </source>
</evidence>
<dbReference type="GO" id="GO:0003688">
    <property type="term" value="F:DNA replication origin binding"/>
    <property type="evidence" value="ECO:0007669"/>
    <property type="project" value="TreeGrafter"/>
</dbReference>
<dbReference type="PANTHER" id="PTHR12087:SF0">
    <property type="entry name" value="ORIGIN RECOGNITION COMPLEX SUBUNIT 4"/>
    <property type="match status" value="1"/>
</dbReference>
<accession>A0A482WTT8</accession>
<evidence type="ECO:0000256" key="3">
    <source>
        <dbReference type="ARBA" id="ARBA00019083"/>
    </source>
</evidence>
<dbReference type="GO" id="GO:0005524">
    <property type="term" value="F:ATP binding"/>
    <property type="evidence" value="ECO:0007669"/>
    <property type="project" value="InterPro"/>
</dbReference>
<dbReference type="OrthoDB" id="343623at2759"/>
<keyword evidence="7" id="KW-0539">Nucleus</keyword>
<dbReference type="InterPro" id="IPR016527">
    <property type="entry name" value="ORC4"/>
</dbReference>
<name>A0A482WTT8_LAOST</name>
<evidence type="ECO:0000313" key="12">
    <source>
        <dbReference type="Proteomes" id="UP000291343"/>
    </source>
</evidence>
<keyword evidence="12" id="KW-1185">Reference proteome</keyword>
<evidence type="ECO:0000256" key="7">
    <source>
        <dbReference type="ARBA" id="ARBA00023242"/>
    </source>
</evidence>
<evidence type="ECO:0000256" key="2">
    <source>
        <dbReference type="ARBA" id="ARBA00005334"/>
    </source>
</evidence>
<dbReference type="PANTHER" id="PTHR12087">
    <property type="entry name" value="ORIGIN RECOGNITION COMPLEX SUBUNIT 4"/>
    <property type="match status" value="1"/>
</dbReference>
<organism evidence="11 12">
    <name type="scientific">Laodelphax striatellus</name>
    <name type="common">Small brown planthopper</name>
    <name type="synonym">Delphax striatella</name>
    <dbReference type="NCBI Taxonomy" id="195883"/>
    <lineage>
        <taxon>Eukaryota</taxon>
        <taxon>Metazoa</taxon>
        <taxon>Ecdysozoa</taxon>
        <taxon>Arthropoda</taxon>
        <taxon>Hexapoda</taxon>
        <taxon>Insecta</taxon>
        <taxon>Pterygota</taxon>
        <taxon>Neoptera</taxon>
        <taxon>Paraneoptera</taxon>
        <taxon>Hemiptera</taxon>
        <taxon>Auchenorrhyncha</taxon>
        <taxon>Fulgoroidea</taxon>
        <taxon>Delphacidae</taxon>
        <taxon>Criomorphinae</taxon>
        <taxon>Laodelphax</taxon>
    </lineage>
</organism>
<dbReference type="InterPro" id="IPR035979">
    <property type="entry name" value="RBD_domain_sf"/>
</dbReference>
<evidence type="ECO:0000256" key="6">
    <source>
        <dbReference type="ARBA" id="ARBA00023125"/>
    </source>
</evidence>
<comment type="caution">
    <text evidence="11">The sequence shown here is derived from an EMBL/GenBank/DDBJ whole genome shotgun (WGS) entry which is preliminary data.</text>
</comment>
<dbReference type="InterPro" id="IPR027417">
    <property type="entry name" value="P-loop_NTPase"/>
</dbReference>
<dbReference type="InterPro" id="IPR003959">
    <property type="entry name" value="ATPase_AAA_core"/>
</dbReference>
<evidence type="ECO:0000256" key="9">
    <source>
        <dbReference type="PROSITE-ProRule" id="PRU00176"/>
    </source>
</evidence>
<comment type="subunit">
    <text evidence="8">Component of ORC, a complex composed of at least 6 subunits: ORC1, ORC2, ORC3, ORC4, ORC5 and ORC6. ORC is regulated in a cell-cycle dependent manner. It is sequentially assembled at the exit from anaphase of mitosis and disassembled as cells enter S phase. Interacts with DBF4. Interacts with POLQ.</text>
</comment>
<keyword evidence="5 9" id="KW-0694">RNA-binding</keyword>
<dbReference type="AlphaFoldDB" id="A0A482WTT8"/>
<dbReference type="Proteomes" id="UP000291343">
    <property type="component" value="Unassembled WGS sequence"/>
</dbReference>
<dbReference type="SMART" id="SM00360">
    <property type="entry name" value="RRM"/>
    <property type="match status" value="2"/>
</dbReference>
<evidence type="ECO:0000313" key="11">
    <source>
        <dbReference type="EMBL" id="RZF37025.1"/>
    </source>
</evidence>
<dbReference type="GO" id="GO:0006270">
    <property type="term" value="P:DNA replication initiation"/>
    <property type="evidence" value="ECO:0007669"/>
    <property type="project" value="TreeGrafter"/>
</dbReference>
<dbReference type="EMBL" id="QKKF02025464">
    <property type="protein sequence ID" value="RZF37025.1"/>
    <property type="molecule type" value="Genomic_DNA"/>
</dbReference>
<comment type="similarity">
    <text evidence="2">Belongs to the ORC4 family.</text>
</comment>
<dbReference type="Gene3D" id="3.40.50.300">
    <property type="entry name" value="P-loop containing nucleotide triphosphate hydrolases"/>
    <property type="match status" value="1"/>
</dbReference>
<feature type="domain" description="RRM" evidence="10">
    <location>
        <begin position="28"/>
        <end position="114"/>
    </location>
</feature>
<dbReference type="SUPFAM" id="SSF52540">
    <property type="entry name" value="P-loop containing nucleoside triphosphate hydrolases"/>
    <property type="match status" value="1"/>
</dbReference>
<evidence type="ECO:0000259" key="10">
    <source>
        <dbReference type="PROSITE" id="PS50102"/>
    </source>
</evidence>
<dbReference type="Pfam" id="PF14629">
    <property type="entry name" value="ORC4_C"/>
    <property type="match status" value="1"/>
</dbReference>
<dbReference type="GO" id="GO:0016887">
    <property type="term" value="F:ATP hydrolysis activity"/>
    <property type="evidence" value="ECO:0007669"/>
    <property type="project" value="InterPro"/>
</dbReference>